<dbReference type="Gene3D" id="2.30.30.140">
    <property type="match status" value="5"/>
</dbReference>
<keyword evidence="7" id="KW-0449">Lipoprotein</keyword>
<feature type="domain" description="Tudor" evidence="10">
    <location>
        <begin position="1107"/>
        <end position="1165"/>
    </location>
</feature>
<evidence type="ECO:0000256" key="5">
    <source>
        <dbReference type="ARBA" id="ARBA00022782"/>
    </source>
</evidence>
<feature type="domain" description="Tudor" evidence="10">
    <location>
        <begin position="368"/>
        <end position="426"/>
    </location>
</feature>
<feature type="domain" description="Tudor" evidence="10">
    <location>
        <begin position="844"/>
        <end position="902"/>
    </location>
</feature>
<keyword evidence="12" id="KW-1185">Reference proteome</keyword>
<feature type="domain" description="EF-hand" evidence="9">
    <location>
        <begin position="190"/>
        <end position="225"/>
    </location>
</feature>
<dbReference type="Gene3D" id="2.40.50.90">
    <property type="match status" value="6"/>
</dbReference>
<feature type="domain" description="Tudor" evidence="10">
    <location>
        <begin position="655"/>
        <end position="714"/>
    </location>
</feature>
<dbReference type="OrthoDB" id="9989103at2759"/>
<dbReference type="Proteomes" id="UP000316079">
    <property type="component" value="Unassembled WGS sequence"/>
</dbReference>
<evidence type="ECO:0000256" key="8">
    <source>
        <dbReference type="ARBA" id="ARBA00037437"/>
    </source>
</evidence>
<accession>A0A553Q0Q7</accession>
<comment type="function">
    <text evidence="8">May be involved in the calcium-dependent regulation of rhodopsin phosphorylation. Binds three calcium ions.</text>
</comment>
<evidence type="ECO:0000256" key="1">
    <source>
        <dbReference type="ARBA" id="ARBA00006049"/>
    </source>
</evidence>
<dbReference type="InterPro" id="IPR018247">
    <property type="entry name" value="EF_Hand_1_Ca_BS"/>
</dbReference>
<dbReference type="InterPro" id="IPR002999">
    <property type="entry name" value="Tudor"/>
</dbReference>
<dbReference type="Pfam" id="PF13499">
    <property type="entry name" value="EF-hand_7"/>
    <property type="match status" value="1"/>
</dbReference>
<evidence type="ECO:0000313" key="11">
    <source>
        <dbReference type="EMBL" id="TRY83510.1"/>
    </source>
</evidence>
<reference evidence="11 12" key="1">
    <citation type="journal article" date="2019" name="Sci. Data">
        <title>Hybrid genome assembly and annotation of Danionella translucida.</title>
        <authorList>
            <person name="Kadobianskyi M."/>
            <person name="Schulze L."/>
            <person name="Schuelke M."/>
            <person name="Judkewitz B."/>
        </authorList>
    </citation>
    <scope>NUCLEOTIDE SEQUENCE [LARGE SCALE GENOMIC DNA]</scope>
    <source>
        <strain evidence="11 12">Bolton</strain>
    </source>
</reference>
<keyword evidence="3" id="KW-0479">Metal-binding</keyword>
<dbReference type="Gene3D" id="1.10.238.10">
    <property type="entry name" value="EF-hand"/>
    <property type="match status" value="1"/>
</dbReference>
<dbReference type="PRINTS" id="PR00450">
    <property type="entry name" value="RECOVERIN"/>
</dbReference>
<dbReference type="FunFam" id="1.10.238.10:FF:000009">
    <property type="entry name" value="Visinin-like protein 1"/>
    <property type="match status" value="1"/>
</dbReference>
<keyword evidence="5" id="KW-0221">Differentiation</keyword>
<dbReference type="PANTHER" id="PTHR22948">
    <property type="entry name" value="TUDOR DOMAIN CONTAINING PROTEIN"/>
    <property type="match status" value="1"/>
</dbReference>
<dbReference type="SUPFAM" id="SSF63748">
    <property type="entry name" value="Tudor/PWWP/MBT"/>
    <property type="match status" value="5"/>
</dbReference>
<organism evidence="11 12">
    <name type="scientific">Danionella cerebrum</name>
    <dbReference type="NCBI Taxonomy" id="2873325"/>
    <lineage>
        <taxon>Eukaryota</taxon>
        <taxon>Metazoa</taxon>
        <taxon>Chordata</taxon>
        <taxon>Craniata</taxon>
        <taxon>Vertebrata</taxon>
        <taxon>Euteleostomi</taxon>
        <taxon>Actinopterygii</taxon>
        <taxon>Neopterygii</taxon>
        <taxon>Teleostei</taxon>
        <taxon>Ostariophysi</taxon>
        <taxon>Cypriniformes</taxon>
        <taxon>Danionidae</taxon>
        <taxon>Danioninae</taxon>
        <taxon>Danionella</taxon>
    </lineage>
</organism>
<evidence type="ECO:0000256" key="3">
    <source>
        <dbReference type="ARBA" id="ARBA00022723"/>
    </source>
</evidence>
<gene>
    <name evidence="11" type="ORF">DNTS_016237</name>
</gene>
<sequence length="1622" mass="182424">MAEIMGKQNSKLTPEVMEDLVKNTEFNEHELKQWYKGFLKDCPTGRLNLEEFQQLYVKFFPYGDASKFAQHAFRTFDKNSDGTIDFREFICALSITSRGSFEQKLNWAFNMYDLDGDGKITRVEMLEIIESSVEVSQGEWRVGVEGRKNAWKSKALQTRGDHYKKCGTEPAIYKMVGTVIMMKMNEDGLTPEQRVDRIFSKMDKNNDDQITLDEFKEAAKSDPSIVLLLQCDMQNFCRISHMHEWLPGPAYKTALRVFVRRGMDCHGFFSWAILKDKTIIKNVLNSSFAKNRIQCQYSNQTNKGVGWRTDQIDYLKSIILDQTLVGKFENYSTNQGVYHLASDEEEIFSINDRLNSSQNSHAEVDLNLLHSGDLVSAEFPADGAWYRAVVQNKRDGLVEVEFVDFGNEVTLLPCKIKQLDKKFLCTPRLSVHCTLEDGQRGKKDWTKEDVVAFKKAIDYGNESEVDLDSIKSLPSELLESAPQAFLCQLEVFKSLNCAWSNTAADEFFELLLDKPLKVTIQSMQMSPDVPMCPQYSVQVESKGLNVNDLMKEYLTDHKPQVRRPTAQCSERFNMEKNTNGNAIDYGPTFQSLPQLLDLPPHAMEPGTVSEVYISHINTVSSFFVQLRKEEGRNFSLTELLNSTNPSKKDEIPMVSLQLGSLVKAMFPEDNSWYRAVVKDITKDGMINVEFVDFGNEATVPIHKICRLDKQLLSYPRFSIHCSCGQDDRFKILTEAKESIILFKELFGEAGEKKLSCRFLRKDDTFWEVKISPSCGTDYLSVNLDLHFKKPDVSVGQTVNTFASCIVGPDYFWCQFSDSRTLDHITIVSQECGNSSETQPILLGNLNCGSSCLARFLDDQLWYRAEVIKKSKDAVSVIFVDFGNESEVTESSVKPLSSDLLEIPPQAFLCQLEGFDHLLGSWESEATDYFYELLLDKPLKVTIVSTQSSDNPSSPSFYVKVEAQQCVVNELMKKFWSASVAPNQDNTQGMESSGKAIEFASVDQPSSGCKMIEKNAVFPIASDSSLKLDHTHPNPLMIGSKDMEKTSQQLFKKTDVSIGQRIEAFASCIVGPDYFWCQFSNSEVLDHITVAAQECGNTIKTQPILLGNLDCGSPCLARFVDDQLWYRAEVIKKSTDTVSVILVDFGNESEVTESSVKLLSSDLLESPPQAFLCQLEGFAHSSGSWENEAADYFYEIVMDKPLKITVEHTQNVVDHNRAPFYVKVESQQFDVNEQMKKFWRAVVPPDQNSNNVIDICENAIELVSIPLGTIGTSESSLKLDPLDPNPFKVVSEIVQEIPLQLFKKPDVSLGQTVEAFASCIVGPDFFWCQHSNPEVLDHITLAAQETGDSIAIEPILLGNLNCGSPCLARFVDDQMWYRAEVIKTSEDTVSVIFVDFGNESEVTEGSVKALPCDMLASPPQAFLCCLEGFNQSLGSWNSEATDYFYELLVDQPLKVTLECTDSVDSSSPPFYVKVEVQECLVNDLMKKFWISPTLPPQDSTDVIESCENSIKPLGQLVPVEEPSVNPVGSFGDNQSEPCCPEDCQIDHLVENGLPENNNQLREDVIVAVPNAEITAKEATETNSDLEIKKECHEPELVLTVEKMLLDTEISTEETLDERSQKGL</sequence>
<dbReference type="PANTHER" id="PTHR22948:SF29">
    <property type="entry name" value="FI02030P-RELATED"/>
    <property type="match status" value="1"/>
</dbReference>
<evidence type="ECO:0000313" key="12">
    <source>
        <dbReference type="Proteomes" id="UP000316079"/>
    </source>
</evidence>
<proteinExistence type="inferred from homology"/>
<comment type="similarity">
    <text evidence="1">Belongs to the recoverin family.</text>
</comment>
<evidence type="ECO:0000256" key="4">
    <source>
        <dbReference type="ARBA" id="ARBA00022737"/>
    </source>
</evidence>
<dbReference type="EMBL" id="SRMA01026473">
    <property type="protein sequence ID" value="TRY83510.1"/>
    <property type="molecule type" value="Genomic_DNA"/>
</dbReference>
<dbReference type="FunFam" id="2.30.30.140:FF:000018">
    <property type="entry name" value="Serine/threonine-protein kinase 31"/>
    <property type="match status" value="1"/>
</dbReference>
<dbReference type="InterPro" id="IPR011992">
    <property type="entry name" value="EF-hand-dom_pair"/>
</dbReference>
<feature type="domain" description="Tudor" evidence="10">
    <location>
        <begin position="1358"/>
        <end position="1416"/>
    </location>
</feature>
<dbReference type="PROSITE" id="PS00018">
    <property type="entry name" value="EF_HAND_1"/>
    <property type="match status" value="3"/>
</dbReference>
<dbReference type="GO" id="GO:0005509">
    <property type="term" value="F:calcium ion binding"/>
    <property type="evidence" value="ECO:0007669"/>
    <property type="project" value="InterPro"/>
</dbReference>
<dbReference type="CDD" id="cd00051">
    <property type="entry name" value="EFh"/>
    <property type="match status" value="2"/>
</dbReference>
<keyword evidence="2" id="KW-0519">Myristate</keyword>
<dbReference type="InterPro" id="IPR002048">
    <property type="entry name" value="EF_hand_dom"/>
</dbReference>
<dbReference type="InterPro" id="IPR050621">
    <property type="entry name" value="Tudor_domain_containing"/>
</dbReference>
<evidence type="ECO:0000259" key="9">
    <source>
        <dbReference type="PROSITE" id="PS50222"/>
    </source>
</evidence>
<evidence type="ECO:0000256" key="6">
    <source>
        <dbReference type="ARBA" id="ARBA00022837"/>
    </source>
</evidence>
<feature type="domain" description="EF-hand" evidence="9">
    <location>
        <begin position="100"/>
        <end position="135"/>
    </location>
</feature>
<keyword evidence="4" id="KW-0677">Repeat</keyword>
<evidence type="ECO:0000259" key="10">
    <source>
        <dbReference type="PROSITE" id="PS50304"/>
    </source>
</evidence>
<name>A0A553Q0Q7_9TELE</name>
<evidence type="ECO:0008006" key="13">
    <source>
        <dbReference type="Google" id="ProtNLM"/>
    </source>
</evidence>
<dbReference type="SMART" id="SM00054">
    <property type="entry name" value="EFh"/>
    <property type="match status" value="3"/>
</dbReference>
<dbReference type="InterPro" id="IPR035437">
    <property type="entry name" value="SNase_OB-fold_sf"/>
</dbReference>
<comment type="caution">
    <text evidence="11">The sequence shown here is derived from an EMBL/GenBank/DDBJ whole genome shotgun (WGS) entry which is preliminary data.</text>
</comment>
<dbReference type="PROSITE" id="PS50222">
    <property type="entry name" value="EF_HAND_2"/>
    <property type="match status" value="3"/>
</dbReference>
<feature type="domain" description="EF-hand" evidence="9">
    <location>
        <begin position="64"/>
        <end position="99"/>
    </location>
</feature>
<protein>
    <recommendedName>
        <fullName evidence="13">Tudor domain-containing protein 6</fullName>
    </recommendedName>
</protein>
<dbReference type="GO" id="GO:0030719">
    <property type="term" value="P:P granule organization"/>
    <property type="evidence" value="ECO:0007669"/>
    <property type="project" value="UniProtKB-ARBA"/>
</dbReference>
<keyword evidence="6" id="KW-0106">Calcium</keyword>
<dbReference type="STRING" id="623744.A0A553Q0Q7"/>
<dbReference type="Pfam" id="PF00567">
    <property type="entry name" value="TUDOR"/>
    <property type="match status" value="5"/>
</dbReference>
<evidence type="ECO:0000256" key="2">
    <source>
        <dbReference type="ARBA" id="ARBA00022707"/>
    </source>
</evidence>
<dbReference type="SMART" id="SM00333">
    <property type="entry name" value="TUDOR"/>
    <property type="match status" value="5"/>
</dbReference>
<evidence type="ECO:0000256" key="7">
    <source>
        <dbReference type="ARBA" id="ARBA00023288"/>
    </source>
</evidence>
<dbReference type="Pfam" id="PF13202">
    <property type="entry name" value="EF-hand_5"/>
    <property type="match status" value="1"/>
</dbReference>
<dbReference type="SUPFAM" id="SSF47473">
    <property type="entry name" value="EF-hand"/>
    <property type="match status" value="1"/>
</dbReference>
<dbReference type="PROSITE" id="PS50304">
    <property type="entry name" value="TUDOR"/>
    <property type="match status" value="5"/>
</dbReference>